<keyword evidence="5" id="KW-0472">Membrane</keyword>
<dbReference type="PRINTS" id="PR01210">
    <property type="entry name" value="GGTRANSPTASE"/>
</dbReference>
<dbReference type="InterPro" id="IPR029055">
    <property type="entry name" value="Ntn_hydrolases_N"/>
</dbReference>
<feature type="transmembrane region" description="Helical" evidence="5">
    <location>
        <begin position="12"/>
        <end position="32"/>
    </location>
</feature>
<evidence type="ECO:0000256" key="2">
    <source>
        <dbReference type="ARBA" id="ARBA00022679"/>
    </source>
</evidence>
<gene>
    <name evidence="6" type="ORF">J2S74_001819</name>
</gene>
<dbReference type="Gene3D" id="3.60.20.40">
    <property type="match status" value="1"/>
</dbReference>
<protein>
    <submittedName>
        <fullName evidence="6">Gamma-glutamyltranspeptidase/glutathione hydrolase</fullName>
        <ecNumber evidence="6">2.3.2.2</ecNumber>
        <ecNumber evidence="6">3.4.19.13</ecNumber>
    </submittedName>
</protein>
<evidence type="ECO:0000256" key="5">
    <source>
        <dbReference type="SAM" id="Phobius"/>
    </source>
</evidence>
<dbReference type="InterPro" id="IPR043138">
    <property type="entry name" value="GGT_lsub"/>
</dbReference>
<name>A0ABT9ZWD8_9BACI</name>
<dbReference type="SUPFAM" id="SSF56235">
    <property type="entry name" value="N-terminal nucleophile aminohydrolases (Ntn hydrolases)"/>
    <property type="match status" value="1"/>
</dbReference>
<keyword evidence="6" id="KW-0012">Acyltransferase</keyword>
<dbReference type="GO" id="GO:0103068">
    <property type="term" value="F:leukotriene C4 gamma-glutamyl transferase activity"/>
    <property type="evidence" value="ECO:0007669"/>
    <property type="project" value="UniProtKB-EC"/>
</dbReference>
<evidence type="ECO:0000256" key="1">
    <source>
        <dbReference type="ARBA" id="ARBA00009381"/>
    </source>
</evidence>
<dbReference type="Proteomes" id="UP001230005">
    <property type="component" value="Unassembled WGS sequence"/>
</dbReference>
<dbReference type="EC" id="2.3.2.2" evidence="6"/>
<keyword evidence="5" id="KW-1133">Transmembrane helix</keyword>
<evidence type="ECO:0000313" key="6">
    <source>
        <dbReference type="EMBL" id="MDQ0254440.1"/>
    </source>
</evidence>
<comment type="similarity">
    <text evidence="1">Belongs to the gamma-glutamyltransferase family.</text>
</comment>
<dbReference type="InterPro" id="IPR051792">
    <property type="entry name" value="GGT_bact"/>
</dbReference>
<proteinExistence type="inferred from homology"/>
<dbReference type="Pfam" id="PF01019">
    <property type="entry name" value="G_glu_transpept"/>
    <property type="match status" value="1"/>
</dbReference>
<keyword evidence="3 6" id="KW-0378">Hydrolase</keyword>
<dbReference type="EMBL" id="JAUSUG010000006">
    <property type="protein sequence ID" value="MDQ0254440.1"/>
    <property type="molecule type" value="Genomic_DNA"/>
</dbReference>
<dbReference type="EC" id="3.4.19.13" evidence="6"/>
<organism evidence="6 7">
    <name type="scientific">Evansella vedderi</name>
    <dbReference type="NCBI Taxonomy" id="38282"/>
    <lineage>
        <taxon>Bacteria</taxon>
        <taxon>Bacillati</taxon>
        <taxon>Bacillota</taxon>
        <taxon>Bacilli</taxon>
        <taxon>Bacillales</taxon>
        <taxon>Bacillaceae</taxon>
        <taxon>Evansella</taxon>
    </lineage>
</organism>
<accession>A0ABT9ZWD8</accession>
<comment type="caution">
    <text evidence="6">The sequence shown here is derived from an EMBL/GenBank/DDBJ whole genome shotgun (WGS) entry which is preliminary data.</text>
</comment>
<dbReference type="PANTHER" id="PTHR43199:SF1">
    <property type="entry name" value="GLUTATHIONE HYDROLASE PROENZYME"/>
    <property type="match status" value="1"/>
</dbReference>
<reference evidence="6 7" key="1">
    <citation type="submission" date="2023-07" db="EMBL/GenBank/DDBJ databases">
        <title>Genomic Encyclopedia of Type Strains, Phase IV (KMG-IV): sequencing the most valuable type-strain genomes for metagenomic binning, comparative biology and taxonomic classification.</title>
        <authorList>
            <person name="Goeker M."/>
        </authorList>
    </citation>
    <scope>NUCLEOTIDE SEQUENCE [LARGE SCALE GENOMIC DNA]</scope>
    <source>
        <strain evidence="6 7">DSM 9768</strain>
    </source>
</reference>
<dbReference type="InterPro" id="IPR043137">
    <property type="entry name" value="GGT_ssub_C"/>
</dbReference>
<keyword evidence="7" id="KW-1185">Reference proteome</keyword>
<evidence type="ECO:0000256" key="4">
    <source>
        <dbReference type="ARBA" id="ARBA00023145"/>
    </source>
</evidence>
<evidence type="ECO:0000256" key="3">
    <source>
        <dbReference type="ARBA" id="ARBA00022801"/>
    </source>
</evidence>
<dbReference type="PANTHER" id="PTHR43199">
    <property type="entry name" value="GLUTATHIONE HYDROLASE"/>
    <property type="match status" value="1"/>
</dbReference>
<keyword evidence="2 6" id="KW-0808">Transferase</keyword>
<keyword evidence="4" id="KW-0865">Zymogen</keyword>
<sequence length="576" mass="64745">MTYKGYVKMTNKLGFFIFLGMMGWYIFSLDIFSAHNDPYGDRDTRRDYIENVYSYGVSAVHPLAVEAGMQVLENGGNAVDAAIAISFVLGVVEPYGSGLGGGGTMLIYDPDKGVTAFDYRDAAPFNEQWTLHDAAIPGMVSGMETIHQNFGTMEFADLMEPAIRYSEDGFVVSPLLSKQIAQGQRYVKLGEEEREVFYPDGKAIEAGEILVQTELAETLRRIQSEGAKGFYEGETAKAMIEKFHFTEEDFQRYEVHEREPATGTYGDYTVYSGPAPTSGVTLIQILQMTEYLDVEKLMEEKNEALYIHLISEVVKEAYRDRLFTLGDPEFEEVDHEQLTSTERTEKLLNNISSEVFENMEITAYSESDLFDSRGEINDSRNTSHFVVIDSNGRMVSATHSLGEFFGSGEYVNGFFMNNQRANFSETEGSINESLGGKRPRSFIAPTIFEKDGQAVLGIGSPGGRRIPALLAQTILQVMHGKDDVTGEALTLNEAIQQYRFYTEDNIVYLERDLDKEVKEQLREMGYSTIVHQSPLFYGGIQALWLSENQEGEMVLYGGADDRRQGYWDIEVKDKVE</sequence>
<keyword evidence="5" id="KW-0812">Transmembrane</keyword>
<evidence type="ECO:0000313" key="7">
    <source>
        <dbReference type="Proteomes" id="UP001230005"/>
    </source>
</evidence>
<dbReference type="GO" id="GO:0036374">
    <property type="term" value="F:glutathione hydrolase activity"/>
    <property type="evidence" value="ECO:0007669"/>
    <property type="project" value="UniProtKB-EC"/>
</dbReference>
<dbReference type="Gene3D" id="1.10.246.130">
    <property type="match status" value="1"/>
</dbReference>